<keyword evidence="17" id="KW-1185">Reference proteome</keyword>
<keyword evidence="5" id="KW-0964">Secreted</keyword>
<evidence type="ECO:0000256" key="6">
    <source>
        <dbReference type="ARBA" id="ARBA00022670"/>
    </source>
</evidence>
<feature type="chain" id="PRO_5046469991" description="microbial collagenase" evidence="14">
    <location>
        <begin position="29"/>
        <end position="808"/>
    </location>
</feature>
<keyword evidence="9 16" id="KW-0378">Hydrolase</keyword>
<keyword evidence="8 14" id="KW-0732">Signal</keyword>
<dbReference type="Gene3D" id="3.40.30.160">
    <property type="entry name" value="Collagenase ColT, N-terminal domain"/>
    <property type="match status" value="1"/>
</dbReference>
<keyword evidence="7" id="KW-0479">Metal-binding</keyword>
<comment type="catalytic activity">
    <reaction evidence="1">
        <text>Digestion of native collagen in the triple helical region at Xaa-|-Gly bonds. With synthetic peptides, a preference is shown for Gly at P3 and P1', Pro and Ala at P2 and P2', and hydroxyproline, Ala or Arg at P3'.</text>
        <dbReference type="EC" id="3.4.24.3"/>
    </reaction>
</comment>
<dbReference type="RefSeq" id="WP_170882583.1">
    <property type="nucleotide sequence ID" value="NZ_JABEYA020000004.1"/>
</dbReference>
<evidence type="ECO:0000259" key="15">
    <source>
        <dbReference type="Pfam" id="PF08453"/>
    </source>
</evidence>
<keyword evidence="11" id="KW-0482">Metalloprotease</keyword>
<evidence type="ECO:0000256" key="4">
    <source>
        <dbReference type="ARBA" id="ARBA00012653"/>
    </source>
</evidence>
<evidence type="ECO:0000256" key="11">
    <source>
        <dbReference type="ARBA" id="ARBA00023049"/>
    </source>
</evidence>
<proteinExistence type="predicted"/>
<dbReference type="GO" id="GO:0004222">
    <property type="term" value="F:metalloendopeptidase activity"/>
    <property type="evidence" value="ECO:0007669"/>
    <property type="project" value="UniProtKB-EC"/>
</dbReference>
<dbReference type="PANTHER" id="PTHR13062">
    <property type="entry name" value="COLLAGENASE"/>
    <property type="match status" value="1"/>
</dbReference>
<dbReference type="Pfam" id="PF08453">
    <property type="entry name" value="Peptidase_M9_N"/>
    <property type="match status" value="1"/>
</dbReference>
<dbReference type="Proteomes" id="UP001238540">
    <property type="component" value="Unassembled WGS sequence"/>
</dbReference>
<evidence type="ECO:0000313" key="17">
    <source>
        <dbReference type="Proteomes" id="UP001238540"/>
    </source>
</evidence>
<organism evidence="16 17">
    <name type="scientific">Vibrio ostreicida</name>
    <dbReference type="NCBI Taxonomy" id="526588"/>
    <lineage>
        <taxon>Bacteria</taxon>
        <taxon>Pseudomonadati</taxon>
        <taxon>Pseudomonadota</taxon>
        <taxon>Gammaproteobacteria</taxon>
        <taxon>Vibrionales</taxon>
        <taxon>Vibrionaceae</taxon>
        <taxon>Vibrio</taxon>
    </lineage>
</organism>
<evidence type="ECO:0000313" key="16">
    <source>
        <dbReference type="EMBL" id="MDN3612078.1"/>
    </source>
</evidence>
<name>A0ABT8BYG9_9VIBR</name>
<keyword evidence="10" id="KW-0862">Zinc</keyword>
<dbReference type="InterPro" id="IPR013661">
    <property type="entry name" value="Peptidase_M9_N_dom"/>
</dbReference>
<dbReference type="Gene3D" id="1.10.390.20">
    <property type="match status" value="1"/>
</dbReference>
<keyword evidence="6" id="KW-0645">Protease</keyword>
<evidence type="ECO:0000256" key="2">
    <source>
        <dbReference type="ARBA" id="ARBA00001947"/>
    </source>
</evidence>
<feature type="domain" description="Peptidase M9 collagenase N-terminal" evidence="15">
    <location>
        <begin position="32"/>
        <end position="213"/>
    </location>
</feature>
<evidence type="ECO:0000256" key="9">
    <source>
        <dbReference type="ARBA" id="ARBA00022801"/>
    </source>
</evidence>
<gene>
    <name evidence="16" type="ORF">QWZ16_21015</name>
</gene>
<keyword evidence="12" id="KW-0865">Zymogen</keyword>
<evidence type="ECO:0000256" key="5">
    <source>
        <dbReference type="ARBA" id="ARBA00022525"/>
    </source>
</evidence>
<reference evidence="17" key="1">
    <citation type="journal article" date="2019" name="Int. J. Syst. Evol. Microbiol.">
        <title>The Global Catalogue of Microorganisms (GCM) 10K type strain sequencing project: providing services to taxonomists for standard genome sequencing and annotation.</title>
        <authorList>
            <consortium name="The Broad Institute Genomics Platform"/>
            <consortium name="The Broad Institute Genome Sequencing Center for Infectious Disease"/>
            <person name="Wu L."/>
            <person name="Ma J."/>
        </authorList>
    </citation>
    <scope>NUCLEOTIDE SEQUENCE [LARGE SCALE GENOMIC DNA]</scope>
    <source>
        <strain evidence="17">CECT 7398</strain>
    </source>
</reference>
<feature type="region of interest" description="Disordered" evidence="13">
    <location>
        <begin position="570"/>
        <end position="594"/>
    </location>
</feature>
<accession>A0ABT8BYG9</accession>
<dbReference type="EMBL" id="JAUFQC010000027">
    <property type="protein sequence ID" value="MDN3612078.1"/>
    <property type="molecule type" value="Genomic_DNA"/>
</dbReference>
<dbReference type="EC" id="3.4.24.3" evidence="4"/>
<comment type="caution">
    <text evidence="16">The sequence shown here is derived from an EMBL/GenBank/DDBJ whole genome shotgun (WGS) entry which is preliminary data.</text>
</comment>
<evidence type="ECO:0000256" key="7">
    <source>
        <dbReference type="ARBA" id="ARBA00022723"/>
    </source>
</evidence>
<evidence type="ECO:0000256" key="3">
    <source>
        <dbReference type="ARBA" id="ARBA00004613"/>
    </source>
</evidence>
<protein>
    <recommendedName>
        <fullName evidence="4">microbial collagenase</fullName>
        <ecNumber evidence="4">3.4.24.3</ecNumber>
    </recommendedName>
</protein>
<evidence type="ECO:0000256" key="13">
    <source>
        <dbReference type="SAM" id="MobiDB-lite"/>
    </source>
</evidence>
<comment type="subcellular location">
    <subcellularLocation>
        <location evidence="3">Secreted</location>
    </subcellularLocation>
</comment>
<feature type="signal peptide" evidence="14">
    <location>
        <begin position="1"/>
        <end position="28"/>
    </location>
</feature>
<dbReference type="Pfam" id="PF01752">
    <property type="entry name" value="Peptidase_M9"/>
    <property type="match status" value="1"/>
</dbReference>
<evidence type="ECO:0000256" key="10">
    <source>
        <dbReference type="ARBA" id="ARBA00022833"/>
    </source>
</evidence>
<dbReference type="PANTHER" id="PTHR13062:SF9">
    <property type="entry name" value="MICROBIAL COLLAGENASE"/>
    <property type="match status" value="1"/>
</dbReference>
<evidence type="ECO:0000256" key="12">
    <source>
        <dbReference type="ARBA" id="ARBA00023145"/>
    </source>
</evidence>
<evidence type="ECO:0000256" key="8">
    <source>
        <dbReference type="ARBA" id="ARBA00022729"/>
    </source>
</evidence>
<comment type="cofactor">
    <cofactor evidence="2">
        <name>Zn(2+)</name>
        <dbReference type="ChEBI" id="CHEBI:29105"/>
    </cofactor>
</comment>
<dbReference type="Gene3D" id="2.60.120.380">
    <property type="match status" value="2"/>
</dbReference>
<evidence type="ECO:0000256" key="1">
    <source>
        <dbReference type="ARBA" id="ARBA00000424"/>
    </source>
</evidence>
<evidence type="ECO:0000256" key="14">
    <source>
        <dbReference type="SAM" id="SignalP"/>
    </source>
</evidence>
<sequence>MKYSKPLGIAKTLASSLLLAGTSFNAFSASECEFDALTQSSDWLPKITQAESSCYHSWFNAPKTAALTLYSEASIQQVQMELSKQVRGYQGRAEHAKLIANLSEFVKAAYFSRYATQSDYGYYSERLSRALAGSSVSFLNLPYVESTDADQVQAMSAMTLMLDSVKQLPVAIGPMLDLLESFDRNNSENLQYVDGLNNLFRAMSGHIVREEFYAEFIAHPEYLQRLENFVNDNRWALGSDAEFLIYNAVRESGRLLVSRDDSLRQRVLSFMERVLERNAIGSEGEILWVAAAEMILHYAPERGADLGLKQSKLVLEQRLLPNRYLCQGPAIIRSQNLSQRQSQQACEVLANTETEFHEVVNSGGTSVKDDFNHKVEVVVWQDNQDYVSYSNFLFGNSTDNGGQYLEGDPSKVGNIARFIAYRFESGEALSILNLEHEYVHYLDGRFNLYGGFNETLSRGNIVWWLEGFAEYMHYRSGYVAAVNLSCKTPLTLAEVFATTYEHDLDRIYRWGYLGVRFMFEEHPQEMDRLLQLARSGDYERWSDEVSRLGIELKSSFELWLATLPCVQTDNDDSHGGNGDGGKEPDNSQDIRQFGLNDSQPFSANQYDESLFYIDVGNDVTQLTVKIQGDGDADLYASHQKVAHYYDYQVSNFQRGSDEEIVFSPQENGLIAPGRYYFSLSAREAFSNVIVTSSAQTRSPSKGQDDLTPILMDIDQALTLDVNATRYVGLYIKEPTTVRFWMSAKGSRGSDIDLFVGTQSWATEDDFDVSSQRSGSDEYFELPVDEAGYLYVTLKANQQGGQVELYAID</sequence>
<dbReference type="PRINTS" id="PR00931">
    <property type="entry name" value="MICOLLPTASE"/>
</dbReference>
<dbReference type="InterPro" id="IPR002169">
    <property type="entry name" value="Peptidase_M9A/M9B"/>
</dbReference>